<dbReference type="EMBL" id="CM029046">
    <property type="protein sequence ID" value="KAG2587135.1"/>
    <property type="molecule type" value="Genomic_DNA"/>
</dbReference>
<organism evidence="2 3">
    <name type="scientific">Panicum virgatum</name>
    <name type="common">Blackwell switchgrass</name>
    <dbReference type="NCBI Taxonomy" id="38727"/>
    <lineage>
        <taxon>Eukaryota</taxon>
        <taxon>Viridiplantae</taxon>
        <taxon>Streptophyta</taxon>
        <taxon>Embryophyta</taxon>
        <taxon>Tracheophyta</taxon>
        <taxon>Spermatophyta</taxon>
        <taxon>Magnoliopsida</taxon>
        <taxon>Liliopsida</taxon>
        <taxon>Poales</taxon>
        <taxon>Poaceae</taxon>
        <taxon>PACMAD clade</taxon>
        <taxon>Panicoideae</taxon>
        <taxon>Panicodae</taxon>
        <taxon>Paniceae</taxon>
        <taxon>Panicinae</taxon>
        <taxon>Panicum</taxon>
        <taxon>Panicum sect. Hiantes</taxon>
    </lineage>
</organism>
<feature type="compositionally biased region" description="Polar residues" evidence="1">
    <location>
        <begin position="127"/>
        <end position="139"/>
    </location>
</feature>
<evidence type="ECO:0000313" key="2">
    <source>
        <dbReference type="EMBL" id="KAG2587135.1"/>
    </source>
</evidence>
<comment type="caution">
    <text evidence="2">The sequence shown here is derived from an EMBL/GenBank/DDBJ whole genome shotgun (WGS) entry which is preliminary data.</text>
</comment>
<keyword evidence="3" id="KW-1185">Reference proteome</keyword>
<sequence length="152" mass="17617">MARLQQQMRSSWRVDSALPHPRTSRSRPRRRYDPPPPSHRRCPRSGTTQQAEIRRFERHRSPPSAARAAAAHPHSDLRRVARSYRRLPCSTPPRAPPLGTNPRRTQLLAVAAHHRRRPARGFASRRTQLPQTTVNQLQGPSDEPMLQRRNFR</sequence>
<reference evidence="2" key="1">
    <citation type="submission" date="2020-05" db="EMBL/GenBank/DDBJ databases">
        <title>WGS assembly of Panicum virgatum.</title>
        <authorList>
            <person name="Lovell J.T."/>
            <person name="Jenkins J."/>
            <person name="Shu S."/>
            <person name="Juenger T.E."/>
            <person name="Schmutz J."/>
        </authorList>
    </citation>
    <scope>NUCLEOTIDE SEQUENCE</scope>
    <source>
        <strain evidence="2">AP13</strain>
    </source>
</reference>
<protein>
    <submittedName>
        <fullName evidence="2">Uncharacterized protein</fullName>
    </submittedName>
</protein>
<feature type="region of interest" description="Disordered" evidence="1">
    <location>
        <begin position="1"/>
        <end position="152"/>
    </location>
</feature>
<gene>
    <name evidence="2" type="ORF">PVAP13_5NG105762</name>
</gene>
<evidence type="ECO:0000313" key="3">
    <source>
        <dbReference type="Proteomes" id="UP000823388"/>
    </source>
</evidence>
<name>A0A8T0RPR1_PANVG</name>
<dbReference type="Proteomes" id="UP000823388">
    <property type="component" value="Chromosome 5N"/>
</dbReference>
<feature type="compositionally biased region" description="Polar residues" evidence="1">
    <location>
        <begin position="1"/>
        <end position="10"/>
    </location>
</feature>
<proteinExistence type="predicted"/>
<feature type="compositionally biased region" description="Low complexity" evidence="1">
    <location>
        <begin position="62"/>
        <end position="72"/>
    </location>
</feature>
<accession>A0A8T0RPR1</accession>
<dbReference type="AlphaFoldDB" id="A0A8T0RPR1"/>
<evidence type="ECO:0000256" key="1">
    <source>
        <dbReference type="SAM" id="MobiDB-lite"/>
    </source>
</evidence>